<proteinExistence type="predicted"/>
<gene>
    <name evidence="1" type="ORF">AU468_08375</name>
</gene>
<evidence type="ECO:0000313" key="1">
    <source>
        <dbReference type="EMBL" id="POR01323.1"/>
    </source>
</evidence>
<dbReference type="RefSeq" id="WP_103680322.1">
    <property type="nucleotide sequence ID" value="NZ_LPWH01000067.1"/>
</dbReference>
<evidence type="ECO:0008006" key="3">
    <source>
        <dbReference type="Google" id="ProtNLM"/>
    </source>
</evidence>
<evidence type="ECO:0000313" key="2">
    <source>
        <dbReference type="Proteomes" id="UP000237350"/>
    </source>
</evidence>
<keyword evidence="2" id="KW-1185">Reference proteome</keyword>
<accession>A0A2S4JPC4</accession>
<name>A0A2S4JPC4_9SPIO</name>
<organism evidence="1 2">
    <name type="scientific">Alkalispirochaeta sphaeroplastigenens</name>
    <dbReference type="NCBI Taxonomy" id="1187066"/>
    <lineage>
        <taxon>Bacteria</taxon>
        <taxon>Pseudomonadati</taxon>
        <taxon>Spirochaetota</taxon>
        <taxon>Spirochaetia</taxon>
        <taxon>Spirochaetales</taxon>
        <taxon>Spirochaetaceae</taxon>
        <taxon>Alkalispirochaeta</taxon>
    </lineage>
</organism>
<comment type="caution">
    <text evidence="1">The sequence shown here is derived from an EMBL/GenBank/DDBJ whole genome shotgun (WGS) entry which is preliminary data.</text>
</comment>
<dbReference type="AlphaFoldDB" id="A0A2S4JPC4"/>
<protein>
    <recommendedName>
        <fullName evidence="3">RNase NYN domain-containing protein</fullName>
    </recommendedName>
</protein>
<sequence>MKVDRGIVSPSFGEPLAAGRSPASGAGIAAGECLAVAEEEELARLIESVQPGQRVRPARLLQNRISCGELRDLLRVPGALVRAVASSGRLSRLACTGTLPGPSPGELVCLRRRFSPGERLGAVVDLNNLLWTLGYAAAPGVIQALRDYGVRNLLLLADANVLEFISREELSALEALVQKVEVVPRGTPADLRILERAEEDPALIVSKDMFRDWRKTSSWRRRTIWRLRVPLERTPGGAREFSFGEVQVELADPPRLQSVI</sequence>
<dbReference type="EMBL" id="LPWH01000067">
    <property type="protein sequence ID" value="POR01323.1"/>
    <property type="molecule type" value="Genomic_DNA"/>
</dbReference>
<reference evidence="2" key="1">
    <citation type="submission" date="2015-12" db="EMBL/GenBank/DDBJ databases">
        <authorList>
            <person name="Lodha T.D."/>
            <person name="Chintalapati S."/>
            <person name="Chintalapati V.R."/>
            <person name="Sravanthi T."/>
        </authorList>
    </citation>
    <scope>NUCLEOTIDE SEQUENCE [LARGE SCALE GENOMIC DNA]</scope>
    <source>
        <strain evidence="2">JC133</strain>
    </source>
</reference>
<dbReference type="Proteomes" id="UP000237350">
    <property type="component" value="Unassembled WGS sequence"/>
</dbReference>
<dbReference type="OrthoDB" id="5196680at2"/>